<name>A0A3S1ID52_9CYAN</name>
<feature type="region of interest" description="Disordered" evidence="1">
    <location>
        <begin position="223"/>
        <end position="246"/>
    </location>
</feature>
<dbReference type="AlphaFoldDB" id="A0A3S1ID52"/>
<keyword evidence="4" id="KW-1185">Reference proteome</keyword>
<dbReference type="OrthoDB" id="503788at2"/>
<sequence>MSEFLSRRQFFNSTKTALVGFSSFTLASLLRNNSLSAADKVIKNLEAQVPVLMRKSLIPGLSVVVIRNGEVFWSRGFGVTNQVNKKPVNNDTIFAAASLSKPFVGYAALKMIERGQLELDKPLSDYTAKPYISDPRLKLITLRRVLSHTTGFPNWSGDAPLRILRAPGSKFVYSGEGFLYLQHVIEEITQIPLAQYLQQNFLDPLGMKSSSFIWQPAYNTLASDGHDRQAKPKPMRKPRQASAAGSLRTTATDYAKFIIAMMAPGKVDSPKLSEASLKNMLTPQIKINQKLDWGLGWGLEKASNGNFFWHWGDLVTFKSIIIASFDLGAGIVMLTNSENGLKISRNVVQQAIGGQHPAFDFWMIEY</sequence>
<comment type="caution">
    <text evidence="3">The sequence shown here is derived from an EMBL/GenBank/DDBJ whole genome shotgun (WGS) entry which is preliminary data.</text>
</comment>
<evidence type="ECO:0000259" key="2">
    <source>
        <dbReference type="Pfam" id="PF00144"/>
    </source>
</evidence>
<feature type="domain" description="Beta-lactamase-related" evidence="2">
    <location>
        <begin position="52"/>
        <end position="340"/>
    </location>
</feature>
<dbReference type="InterPro" id="IPR012338">
    <property type="entry name" value="Beta-lactam/transpept-like"/>
</dbReference>
<dbReference type="Gene3D" id="3.40.710.10">
    <property type="entry name" value="DD-peptidase/beta-lactamase superfamily"/>
    <property type="match status" value="1"/>
</dbReference>
<dbReference type="InterPro" id="IPR001466">
    <property type="entry name" value="Beta-lactam-related"/>
</dbReference>
<dbReference type="PANTHER" id="PTHR43283">
    <property type="entry name" value="BETA-LACTAMASE-RELATED"/>
    <property type="match status" value="1"/>
</dbReference>
<organism evidence="3 4">
    <name type="scientific">Dulcicalothrix desertica PCC 7102</name>
    <dbReference type="NCBI Taxonomy" id="232991"/>
    <lineage>
        <taxon>Bacteria</taxon>
        <taxon>Bacillati</taxon>
        <taxon>Cyanobacteriota</taxon>
        <taxon>Cyanophyceae</taxon>
        <taxon>Nostocales</taxon>
        <taxon>Calotrichaceae</taxon>
        <taxon>Dulcicalothrix</taxon>
    </lineage>
</organism>
<proteinExistence type="predicted"/>
<dbReference type="PANTHER" id="PTHR43283:SF18">
    <property type="match status" value="1"/>
</dbReference>
<protein>
    <recommendedName>
        <fullName evidence="2">Beta-lactamase-related domain-containing protein</fullName>
    </recommendedName>
</protein>
<dbReference type="EMBL" id="RSCL01000040">
    <property type="protein sequence ID" value="RUS95619.1"/>
    <property type="molecule type" value="Genomic_DNA"/>
</dbReference>
<dbReference type="SUPFAM" id="SSF56601">
    <property type="entry name" value="beta-lactamase/transpeptidase-like"/>
    <property type="match status" value="1"/>
</dbReference>
<accession>A0A3S1ID52</accession>
<gene>
    <name evidence="3" type="ORF">DSM106972_089750</name>
</gene>
<dbReference type="InterPro" id="IPR050789">
    <property type="entry name" value="Diverse_Enzym_Activities"/>
</dbReference>
<reference evidence="3" key="1">
    <citation type="submission" date="2018-12" db="EMBL/GenBank/DDBJ databases">
        <authorList>
            <person name="Will S."/>
            <person name="Neumann-Schaal M."/>
            <person name="Henke P."/>
        </authorList>
    </citation>
    <scope>NUCLEOTIDE SEQUENCE</scope>
    <source>
        <strain evidence="3">PCC 7102</strain>
    </source>
</reference>
<dbReference type="RefSeq" id="WP_127086942.1">
    <property type="nucleotide sequence ID" value="NZ_RSCL01000040.1"/>
</dbReference>
<dbReference type="Proteomes" id="UP000271624">
    <property type="component" value="Unassembled WGS sequence"/>
</dbReference>
<evidence type="ECO:0000313" key="3">
    <source>
        <dbReference type="EMBL" id="RUS95619.1"/>
    </source>
</evidence>
<evidence type="ECO:0000256" key="1">
    <source>
        <dbReference type="SAM" id="MobiDB-lite"/>
    </source>
</evidence>
<evidence type="ECO:0000313" key="4">
    <source>
        <dbReference type="Proteomes" id="UP000271624"/>
    </source>
</evidence>
<dbReference type="Pfam" id="PF00144">
    <property type="entry name" value="Beta-lactamase"/>
    <property type="match status" value="1"/>
</dbReference>
<reference evidence="3" key="2">
    <citation type="journal article" date="2019" name="Genome Biol. Evol.">
        <title>Day and night: Metabolic profiles and evolutionary relationships of six axenic non-marine cyanobacteria.</title>
        <authorList>
            <person name="Will S.E."/>
            <person name="Henke P."/>
            <person name="Boedeker C."/>
            <person name="Huang S."/>
            <person name="Brinkmann H."/>
            <person name="Rohde M."/>
            <person name="Jarek M."/>
            <person name="Friedl T."/>
            <person name="Seufert S."/>
            <person name="Schumacher M."/>
            <person name="Overmann J."/>
            <person name="Neumann-Schaal M."/>
            <person name="Petersen J."/>
        </authorList>
    </citation>
    <scope>NUCLEOTIDE SEQUENCE [LARGE SCALE GENOMIC DNA]</scope>
    <source>
        <strain evidence="3">PCC 7102</strain>
    </source>
</reference>